<dbReference type="AlphaFoldDB" id="A0AAV1HR95"/>
<sequence>MTWGREGQARGRASSREVSLSAFNYLQFDHGCQFITASTPVALEQIRDWERRGFLKHWKGRLGTYDAATCAFKDRTEECGTGTPDDQGFCNILCKGDIYVGSYCMVDACSAMYQLIGIEVKWDERMEHGQVCHETSALPAPVQPALSYNQALSVRRVSPAATSGQAHLCPNGLRMQVTSAAWQPGHGWELTTETGRGQKRRGQHSSLILADQMNVRKGSHGYVDMQAHNFCALAERVRAVKRSPRYSLMLALKQGAIRAPFDGVTVRNSSIIEWISRDTSKPGRERTDGVECWVAVTTEAFAQEVISEMPLFYNGEYVPQTKEVLMDIGSRIWDALKTILQPFIEGNPEPTYLRAQRWASAFKADPLGGPCMTELGLRMAACGDFCLSSSAEGAILSGIAAAEAIAELISQQSPTPTAQRAS</sequence>
<dbReference type="EMBL" id="CAUYUE010000001">
    <property type="protein sequence ID" value="CAK0733136.1"/>
    <property type="molecule type" value="Genomic_DNA"/>
</dbReference>
<gene>
    <name evidence="1" type="ORF">CVIRNUC_000231</name>
</gene>
<accession>A0AAV1HR95</accession>
<protein>
    <recommendedName>
        <fullName evidence="3">Amine oxidase</fullName>
    </recommendedName>
</protein>
<dbReference type="Gene3D" id="3.90.660.10">
    <property type="match status" value="2"/>
</dbReference>
<dbReference type="PANTHER" id="PTHR16128:SF5">
    <property type="entry name" value="FAD_NAD(P)-BINDING OXIDOREDUCTASE FAMILY PROTEIN"/>
    <property type="match status" value="1"/>
</dbReference>
<proteinExistence type="predicted"/>
<reference evidence="1 2" key="1">
    <citation type="submission" date="2023-10" db="EMBL/GenBank/DDBJ databases">
        <authorList>
            <person name="Maclean D."/>
            <person name="Macfadyen A."/>
        </authorList>
    </citation>
    <scope>NUCLEOTIDE SEQUENCE [LARGE SCALE GENOMIC DNA]</scope>
</reference>
<evidence type="ECO:0008006" key="3">
    <source>
        <dbReference type="Google" id="ProtNLM"/>
    </source>
</evidence>
<organism evidence="1 2">
    <name type="scientific">Coccomyxa viridis</name>
    <dbReference type="NCBI Taxonomy" id="1274662"/>
    <lineage>
        <taxon>Eukaryota</taxon>
        <taxon>Viridiplantae</taxon>
        <taxon>Chlorophyta</taxon>
        <taxon>core chlorophytes</taxon>
        <taxon>Trebouxiophyceae</taxon>
        <taxon>Trebouxiophyceae incertae sedis</taxon>
        <taxon>Coccomyxaceae</taxon>
        <taxon>Coccomyxa</taxon>
    </lineage>
</organism>
<evidence type="ECO:0000313" key="1">
    <source>
        <dbReference type="EMBL" id="CAK0733136.1"/>
    </source>
</evidence>
<evidence type="ECO:0000313" key="2">
    <source>
        <dbReference type="Proteomes" id="UP001314263"/>
    </source>
</evidence>
<dbReference type="PANTHER" id="PTHR16128">
    <property type="entry name" value="FAD/NAD(P)-BINDING OXIDOREDUCTASE FAMILY PROTEIN"/>
    <property type="match status" value="1"/>
</dbReference>
<comment type="caution">
    <text evidence="1">The sequence shown here is derived from an EMBL/GenBank/DDBJ whole genome shotgun (WGS) entry which is preliminary data.</text>
</comment>
<name>A0AAV1HR95_9CHLO</name>
<dbReference type="Proteomes" id="UP001314263">
    <property type="component" value="Unassembled WGS sequence"/>
</dbReference>
<keyword evidence="2" id="KW-1185">Reference proteome</keyword>